<dbReference type="PANTHER" id="PTHR30469">
    <property type="entry name" value="MULTIDRUG RESISTANCE PROTEIN MDTA"/>
    <property type="match status" value="1"/>
</dbReference>
<evidence type="ECO:0000256" key="2">
    <source>
        <dbReference type="SAM" id="SignalP"/>
    </source>
</evidence>
<dbReference type="Gene3D" id="2.40.420.20">
    <property type="match status" value="1"/>
</dbReference>
<dbReference type="Proteomes" id="UP001432360">
    <property type="component" value="Chromosome"/>
</dbReference>
<evidence type="ECO:0000256" key="1">
    <source>
        <dbReference type="ARBA" id="ARBA00009477"/>
    </source>
</evidence>
<name>A0ABZ2BAZ1_9HYPH</name>
<dbReference type="InterPro" id="IPR058625">
    <property type="entry name" value="MdtA-like_BSH"/>
</dbReference>
<reference evidence="6" key="1">
    <citation type="submission" date="2023-08" db="EMBL/GenBank/DDBJ databases">
        <title>Complete genome sequence of Sinorhizobium chiapanecum ITTG S70 isolated from Acaciella angustissima nodules in Chiapas-Mexico.</title>
        <authorList>
            <person name="Rincon-Rosales R."/>
            <person name="Rogel M.A."/>
            <person name="Rincon-Medina C.I."/>
            <person name="Guerrero G."/>
            <person name="Manzano-Gomez L.A."/>
            <person name="Lopez-Lopez A."/>
            <person name="Rincon Molina F.A."/>
            <person name="Martinez-Romero E."/>
        </authorList>
    </citation>
    <scope>NUCLEOTIDE SEQUENCE</scope>
    <source>
        <strain evidence="6">ITTG S70</strain>
    </source>
</reference>
<feature type="domain" description="Multidrug resistance protein MdtA-like barrel-sandwich hybrid" evidence="4">
    <location>
        <begin position="69"/>
        <end position="196"/>
    </location>
</feature>
<dbReference type="PANTHER" id="PTHR30469:SF15">
    <property type="entry name" value="HLYD FAMILY OF SECRETION PROTEINS"/>
    <property type="match status" value="1"/>
</dbReference>
<dbReference type="NCBIfam" id="TIGR01730">
    <property type="entry name" value="RND_mfp"/>
    <property type="match status" value="1"/>
</dbReference>
<dbReference type="InterPro" id="IPR058624">
    <property type="entry name" value="MdtA-like_HH"/>
</dbReference>
<protein>
    <submittedName>
        <fullName evidence="6">Efflux RND transporter periplasmic adaptor subunit</fullName>
    </submittedName>
</protein>
<dbReference type="Gene3D" id="1.10.287.470">
    <property type="entry name" value="Helix hairpin bin"/>
    <property type="match status" value="1"/>
</dbReference>
<dbReference type="Gene3D" id="2.40.50.100">
    <property type="match status" value="1"/>
</dbReference>
<organism evidence="6 7">
    <name type="scientific">Sinorhizobium chiapasense</name>
    <dbReference type="NCBI Taxonomy" id="501572"/>
    <lineage>
        <taxon>Bacteria</taxon>
        <taxon>Pseudomonadati</taxon>
        <taxon>Pseudomonadota</taxon>
        <taxon>Alphaproteobacteria</taxon>
        <taxon>Hyphomicrobiales</taxon>
        <taxon>Rhizobiaceae</taxon>
        <taxon>Sinorhizobium/Ensifer group</taxon>
        <taxon>Sinorhizobium</taxon>
    </lineage>
</organism>
<dbReference type="SUPFAM" id="SSF111369">
    <property type="entry name" value="HlyD-like secretion proteins"/>
    <property type="match status" value="1"/>
</dbReference>
<dbReference type="EMBL" id="CP133148">
    <property type="protein sequence ID" value="WVT04213.1"/>
    <property type="molecule type" value="Genomic_DNA"/>
</dbReference>
<evidence type="ECO:0000313" key="7">
    <source>
        <dbReference type="Proteomes" id="UP001432360"/>
    </source>
</evidence>
<proteinExistence type="inferred from homology"/>
<evidence type="ECO:0000259" key="4">
    <source>
        <dbReference type="Pfam" id="PF25917"/>
    </source>
</evidence>
<accession>A0ABZ2BAZ1</accession>
<keyword evidence="2" id="KW-0732">Signal</keyword>
<dbReference type="Pfam" id="PF25917">
    <property type="entry name" value="BSH_RND"/>
    <property type="match status" value="1"/>
</dbReference>
<dbReference type="Pfam" id="PF25954">
    <property type="entry name" value="Beta-barrel_RND_2"/>
    <property type="match status" value="1"/>
</dbReference>
<dbReference type="PROSITE" id="PS51257">
    <property type="entry name" value="PROKAR_LIPOPROTEIN"/>
    <property type="match status" value="1"/>
</dbReference>
<dbReference type="InterPro" id="IPR058792">
    <property type="entry name" value="Beta-barrel_RND_2"/>
</dbReference>
<dbReference type="Gene3D" id="2.40.30.170">
    <property type="match status" value="1"/>
</dbReference>
<evidence type="ECO:0000313" key="6">
    <source>
        <dbReference type="EMBL" id="WVT04213.1"/>
    </source>
</evidence>
<evidence type="ECO:0000259" key="5">
    <source>
        <dbReference type="Pfam" id="PF25954"/>
    </source>
</evidence>
<feature type="domain" description="Multidrug resistance protein MdtA-like alpha-helical hairpin" evidence="3">
    <location>
        <begin position="102"/>
        <end position="170"/>
    </location>
</feature>
<dbReference type="InterPro" id="IPR006143">
    <property type="entry name" value="RND_pump_MFP"/>
</dbReference>
<sequence length="365" mass="39008">MARYQSHLSFSLVAALALLAGCDQDAGAGEPAKPRPVKSVAASAAQAETVHFPGIVQARVETDLAFRTLGRVVSRKVNVGDLVRAGDIVAEIDPLALELAVRSAEADLRNAEAQFENAMLTEDRKRRLSSTSAASIADLDLAEQALKSAWASVGQANASLDKAREQLGYAELKAEFDGVVTATSAEVGQTVTAGQPVLRLARLDRRDVVVDVPETQLRSLRLGDRFDVALQLDDTLRTSGVLREIGPQADAGTRMRRLKIAIDQAPEVFRLGSVVTAAPPEVQQVRQIGLPAAAVVKKDGTDHVWVVDLATHTVSLRPVRLDISSNDARSIRVLSGLTDGEEVVVAGVNQLAEGQSVRTKQEQRP</sequence>
<keyword evidence="7" id="KW-1185">Reference proteome</keyword>
<evidence type="ECO:0000259" key="3">
    <source>
        <dbReference type="Pfam" id="PF25876"/>
    </source>
</evidence>
<comment type="similarity">
    <text evidence="1">Belongs to the membrane fusion protein (MFP) (TC 8.A.1) family.</text>
</comment>
<feature type="domain" description="CusB-like beta-barrel" evidence="5">
    <location>
        <begin position="208"/>
        <end position="273"/>
    </location>
</feature>
<dbReference type="Pfam" id="PF25876">
    <property type="entry name" value="HH_MFP_RND"/>
    <property type="match status" value="1"/>
</dbReference>
<feature type="signal peptide" evidence="2">
    <location>
        <begin position="1"/>
        <end position="20"/>
    </location>
</feature>
<feature type="chain" id="PRO_5047511080" evidence="2">
    <location>
        <begin position="21"/>
        <end position="365"/>
    </location>
</feature>
<dbReference type="RefSeq" id="WP_331373396.1">
    <property type="nucleotide sequence ID" value="NZ_CP133148.1"/>
</dbReference>
<gene>
    <name evidence="6" type="ORF">RB548_02010</name>
</gene>